<evidence type="ECO:0000313" key="11">
    <source>
        <dbReference type="Proteomes" id="UP000175691"/>
    </source>
</evidence>
<evidence type="ECO:0000256" key="3">
    <source>
        <dbReference type="ARBA" id="ARBA00011738"/>
    </source>
</evidence>
<protein>
    <recommendedName>
        <fullName evidence="8">Phosphate-specific transport system accessory protein PhoU</fullName>
    </recommendedName>
</protein>
<keyword evidence="5 8" id="KW-0963">Cytoplasm</keyword>
<accession>A0A1E7Z724</accession>
<dbReference type="GO" id="GO:0005737">
    <property type="term" value="C:cytoplasm"/>
    <property type="evidence" value="ECO:0007669"/>
    <property type="project" value="UniProtKB-SubCell"/>
</dbReference>
<name>A0A1E7Z724_9ALTE</name>
<dbReference type="PANTHER" id="PTHR42930:SF3">
    <property type="entry name" value="PHOSPHATE-SPECIFIC TRANSPORT SYSTEM ACCESSORY PROTEIN PHOU"/>
    <property type="match status" value="1"/>
</dbReference>
<dbReference type="EMBL" id="MDHN01000041">
    <property type="protein sequence ID" value="OFC69231.1"/>
    <property type="molecule type" value="Genomic_DNA"/>
</dbReference>
<keyword evidence="6 8" id="KW-0592">Phosphate transport</keyword>
<evidence type="ECO:0000313" key="10">
    <source>
        <dbReference type="EMBL" id="OFC69231.1"/>
    </source>
</evidence>
<evidence type="ECO:0000256" key="5">
    <source>
        <dbReference type="ARBA" id="ARBA00022490"/>
    </source>
</evidence>
<dbReference type="InterPro" id="IPR038078">
    <property type="entry name" value="PhoU-like_sf"/>
</dbReference>
<evidence type="ECO:0000256" key="7">
    <source>
        <dbReference type="ARBA" id="ARBA00056181"/>
    </source>
</evidence>
<feature type="domain" description="PhoU" evidence="9">
    <location>
        <begin position="27"/>
        <end position="114"/>
    </location>
</feature>
<proteinExistence type="inferred from homology"/>
<comment type="similarity">
    <text evidence="2 8">Belongs to the PhoU family.</text>
</comment>
<dbReference type="PIRSF" id="PIRSF003107">
    <property type="entry name" value="PhoU"/>
    <property type="match status" value="1"/>
</dbReference>
<dbReference type="SUPFAM" id="SSF109755">
    <property type="entry name" value="PhoU-like"/>
    <property type="match status" value="1"/>
</dbReference>
<dbReference type="AlphaFoldDB" id="A0A1E7Z724"/>
<comment type="caution">
    <text evidence="10">The sequence shown here is derived from an EMBL/GenBank/DDBJ whole genome shotgun (WGS) entry which is preliminary data.</text>
</comment>
<evidence type="ECO:0000256" key="4">
    <source>
        <dbReference type="ARBA" id="ARBA00022448"/>
    </source>
</evidence>
<dbReference type="Pfam" id="PF01895">
    <property type="entry name" value="PhoU"/>
    <property type="match status" value="2"/>
</dbReference>
<comment type="subunit">
    <text evidence="3 8">Homodimer.</text>
</comment>
<dbReference type="FunFam" id="1.20.58.220:FF:000004">
    <property type="entry name" value="Phosphate-specific transport system accessory protein PhoU"/>
    <property type="match status" value="1"/>
</dbReference>
<dbReference type="OrthoDB" id="9814256at2"/>
<reference evidence="10 11" key="1">
    <citation type="submission" date="2016-08" db="EMBL/GenBank/DDBJ databases">
        <authorList>
            <person name="Seilhamer J.J."/>
        </authorList>
    </citation>
    <scope>NUCLEOTIDE SEQUENCE [LARGE SCALE GENOMIC DNA]</scope>
    <source>
        <strain evidence="10 11">KCTC 42603</strain>
    </source>
</reference>
<evidence type="ECO:0000256" key="8">
    <source>
        <dbReference type="PIRNR" id="PIRNR003107"/>
    </source>
</evidence>
<dbReference type="GO" id="GO:0030643">
    <property type="term" value="P:intracellular phosphate ion homeostasis"/>
    <property type="evidence" value="ECO:0007669"/>
    <property type="project" value="InterPro"/>
</dbReference>
<dbReference type="NCBIfam" id="TIGR02135">
    <property type="entry name" value="phoU_full"/>
    <property type="match status" value="1"/>
</dbReference>
<dbReference type="GO" id="GO:0045936">
    <property type="term" value="P:negative regulation of phosphate metabolic process"/>
    <property type="evidence" value="ECO:0007669"/>
    <property type="project" value="InterPro"/>
</dbReference>
<dbReference type="Proteomes" id="UP000175691">
    <property type="component" value="Unassembled WGS sequence"/>
</dbReference>
<evidence type="ECO:0000256" key="6">
    <source>
        <dbReference type="ARBA" id="ARBA00022592"/>
    </source>
</evidence>
<keyword evidence="11" id="KW-1185">Reference proteome</keyword>
<comment type="function">
    <text evidence="7 8">Plays a role in the regulation of phosphate uptake.</text>
</comment>
<dbReference type="InterPro" id="IPR026022">
    <property type="entry name" value="PhoU_dom"/>
</dbReference>
<feature type="domain" description="PhoU" evidence="9">
    <location>
        <begin position="132"/>
        <end position="214"/>
    </location>
</feature>
<evidence type="ECO:0000256" key="2">
    <source>
        <dbReference type="ARBA" id="ARBA00008107"/>
    </source>
</evidence>
<dbReference type="STRING" id="1656094.BFC18_21195"/>
<dbReference type="InterPro" id="IPR028366">
    <property type="entry name" value="PhoU"/>
</dbReference>
<dbReference type="Gene3D" id="1.20.58.220">
    <property type="entry name" value="Phosphate transport system protein phou homolog 2, domain 2"/>
    <property type="match status" value="2"/>
</dbReference>
<gene>
    <name evidence="10" type="ORF">BFC18_21195</name>
</gene>
<keyword evidence="4 8" id="KW-0813">Transport</keyword>
<dbReference type="PANTHER" id="PTHR42930">
    <property type="entry name" value="PHOSPHATE-SPECIFIC TRANSPORT SYSTEM ACCESSORY PROTEIN PHOU"/>
    <property type="match status" value="1"/>
</dbReference>
<evidence type="ECO:0000259" key="9">
    <source>
        <dbReference type="Pfam" id="PF01895"/>
    </source>
</evidence>
<comment type="subcellular location">
    <subcellularLocation>
        <location evidence="1 8">Cytoplasm</location>
    </subcellularLocation>
</comment>
<sequence length="239" mass="27478">MVRQVALNTHISGKFNTELENLRNSVLTMGGEVELQLVDTLKAIQQNNAGLAEKVILNDLKINNMEMQIDEECLRIIAKRHPTASDLRLVMMVSKAITDIERMGDEIERIARLVTKNKLPASETIKSSMLLIGERVVQMMRGTFDALARQDENSALEVYDQDNRIDAEYKKLLKYTTEEMQKSTDDMQDWLEVLWALRSLERIGDRCKNICEYVVYLSRGTDVRHAPLENIQQKLKHLS</sequence>
<dbReference type="RefSeq" id="WP_070127493.1">
    <property type="nucleotide sequence ID" value="NZ_MDHN01000041.1"/>
</dbReference>
<organism evidence="10 11">
    <name type="scientific">Alteromonas confluentis</name>
    <dbReference type="NCBI Taxonomy" id="1656094"/>
    <lineage>
        <taxon>Bacteria</taxon>
        <taxon>Pseudomonadati</taxon>
        <taxon>Pseudomonadota</taxon>
        <taxon>Gammaproteobacteria</taxon>
        <taxon>Alteromonadales</taxon>
        <taxon>Alteromonadaceae</taxon>
        <taxon>Alteromonas/Salinimonas group</taxon>
        <taxon>Alteromonas</taxon>
    </lineage>
</organism>
<dbReference type="GO" id="GO:0006817">
    <property type="term" value="P:phosphate ion transport"/>
    <property type="evidence" value="ECO:0007669"/>
    <property type="project" value="UniProtKB-KW"/>
</dbReference>
<evidence type="ECO:0000256" key="1">
    <source>
        <dbReference type="ARBA" id="ARBA00004496"/>
    </source>
</evidence>